<sequence>MSLTACGSGSSETDNENEAGELRIGIALGDLATFDPARVLADAMQLVIPMYAETLVDVDQDDPAKVLPNLATSWEASDDLRSYTFELRDDVTFPSGNTMTAEDVKFSLERVKNIQGASAFKMGIVQSVNVVDEHTVEFALTGPDSSFPSRMAAPYLSVFDSKVLQENGATADAEAVTTDEAQSFMDETTVGSGPYELQEWRRNSEVVFEARDDYWGEAPAFDTIVLEDIRDASTQAQLVERGDIDIAMDIEPDTAASLDGKDGVEVVTEPSYNINYLAMNHKSSDAPELADDRVRQAIQMAVDYDGISEALADGAPRPAAVVPLGFVGSDAVEPIGYDPDAAKTLLDEAGVTDLTLDVDFANVTWYGVAQQSLWEKLQSDFAKIGITVNIRPVEYEKWIADYRAGDYAITSGLWAPEDFDSSSYFDPFGREAGIYGERTSMDFPIGQKLYDEYLAEKDPAAREEIAIELITAMRDDATLIPLFQAKKFLVHSDAVTGVRYSPNKQIRLVEIEPS</sequence>
<dbReference type="PIRSF" id="PIRSF002741">
    <property type="entry name" value="MppA"/>
    <property type="match status" value="1"/>
</dbReference>
<organism evidence="6 7">
    <name type="scientific">Nocardioides deserti</name>
    <dbReference type="NCBI Taxonomy" id="1588644"/>
    <lineage>
        <taxon>Bacteria</taxon>
        <taxon>Bacillati</taxon>
        <taxon>Actinomycetota</taxon>
        <taxon>Actinomycetes</taxon>
        <taxon>Propionibacteriales</taxon>
        <taxon>Nocardioidaceae</taxon>
        <taxon>Nocardioides</taxon>
    </lineage>
</organism>
<evidence type="ECO:0000313" key="7">
    <source>
        <dbReference type="Proteomes" id="UP000604001"/>
    </source>
</evidence>
<reference evidence="6 7" key="1">
    <citation type="submission" date="2020-08" db="EMBL/GenBank/DDBJ databases">
        <title>novel species in genus Nocardioides.</title>
        <authorList>
            <person name="Zhang G."/>
        </authorList>
    </citation>
    <scope>NUCLEOTIDE SEQUENCE [LARGE SCALE GENOMIC DNA]</scope>
    <source>
        <strain evidence="6 7">SC8A-24</strain>
    </source>
</reference>
<dbReference type="Pfam" id="PF00496">
    <property type="entry name" value="SBP_bac_5"/>
    <property type="match status" value="1"/>
</dbReference>
<evidence type="ECO:0000313" key="6">
    <source>
        <dbReference type="EMBL" id="MBC2961972.1"/>
    </source>
</evidence>
<dbReference type="InterPro" id="IPR030678">
    <property type="entry name" value="Peptide/Ni-bd"/>
</dbReference>
<comment type="similarity">
    <text evidence="2">Belongs to the bacterial solute-binding protein 5 family.</text>
</comment>
<feature type="domain" description="Solute-binding protein family 5" evidence="5">
    <location>
        <begin position="66"/>
        <end position="433"/>
    </location>
</feature>
<keyword evidence="4" id="KW-0732">Signal</keyword>
<dbReference type="InterPro" id="IPR039424">
    <property type="entry name" value="SBP_5"/>
</dbReference>
<dbReference type="CDD" id="cd08512">
    <property type="entry name" value="PBP2_NikA_DppA_OppA_like_7"/>
    <property type="match status" value="1"/>
</dbReference>
<dbReference type="Gene3D" id="3.90.76.10">
    <property type="entry name" value="Dipeptide-binding Protein, Domain 1"/>
    <property type="match status" value="1"/>
</dbReference>
<keyword evidence="7" id="KW-1185">Reference proteome</keyword>
<dbReference type="Proteomes" id="UP000604001">
    <property type="component" value="Unassembled WGS sequence"/>
</dbReference>
<protein>
    <submittedName>
        <fullName evidence="6">ABC transporter substrate-binding protein</fullName>
    </submittedName>
</protein>
<gene>
    <name evidence="6" type="ORF">H7344_16890</name>
</gene>
<name>A0ABR6UC02_9ACTN</name>
<comment type="caution">
    <text evidence="6">The sequence shown here is derived from an EMBL/GenBank/DDBJ whole genome shotgun (WGS) entry which is preliminary data.</text>
</comment>
<evidence type="ECO:0000259" key="5">
    <source>
        <dbReference type="Pfam" id="PF00496"/>
    </source>
</evidence>
<evidence type="ECO:0000256" key="4">
    <source>
        <dbReference type="ARBA" id="ARBA00022729"/>
    </source>
</evidence>
<evidence type="ECO:0000256" key="2">
    <source>
        <dbReference type="ARBA" id="ARBA00005695"/>
    </source>
</evidence>
<comment type="subcellular location">
    <subcellularLocation>
        <location evidence="1">Cell envelope</location>
    </subcellularLocation>
</comment>
<dbReference type="RefSeq" id="WP_186347168.1">
    <property type="nucleotide sequence ID" value="NZ_BMMR01000001.1"/>
</dbReference>
<dbReference type="PANTHER" id="PTHR30290">
    <property type="entry name" value="PERIPLASMIC BINDING COMPONENT OF ABC TRANSPORTER"/>
    <property type="match status" value="1"/>
</dbReference>
<evidence type="ECO:0000256" key="3">
    <source>
        <dbReference type="ARBA" id="ARBA00022448"/>
    </source>
</evidence>
<keyword evidence="3" id="KW-0813">Transport</keyword>
<accession>A0ABR6UC02</accession>
<evidence type="ECO:0000256" key="1">
    <source>
        <dbReference type="ARBA" id="ARBA00004196"/>
    </source>
</evidence>
<proteinExistence type="inferred from homology"/>
<dbReference type="EMBL" id="JACMYC010000014">
    <property type="protein sequence ID" value="MBC2961972.1"/>
    <property type="molecule type" value="Genomic_DNA"/>
</dbReference>
<dbReference type="InterPro" id="IPR000914">
    <property type="entry name" value="SBP_5_dom"/>
</dbReference>
<dbReference type="Gene3D" id="3.10.105.10">
    <property type="entry name" value="Dipeptide-binding Protein, Domain 3"/>
    <property type="match status" value="1"/>
</dbReference>
<dbReference type="PANTHER" id="PTHR30290:SF10">
    <property type="entry name" value="PERIPLASMIC OLIGOPEPTIDE-BINDING PROTEIN-RELATED"/>
    <property type="match status" value="1"/>
</dbReference>
<dbReference type="SUPFAM" id="SSF53850">
    <property type="entry name" value="Periplasmic binding protein-like II"/>
    <property type="match status" value="1"/>
</dbReference>
<dbReference type="Gene3D" id="3.40.190.10">
    <property type="entry name" value="Periplasmic binding protein-like II"/>
    <property type="match status" value="1"/>
</dbReference>